<evidence type="ECO:0000256" key="1">
    <source>
        <dbReference type="ARBA" id="ARBA00004323"/>
    </source>
</evidence>
<evidence type="ECO:0000256" key="2">
    <source>
        <dbReference type="ARBA" id="ARBA00007706"/>
    </source>
</evidence>
<dbReference type="GO" id="GO:0009834">
    <property type="term" value="P:plant-type secondary cell wall biogenesis"/>
    <property type="evidence" value="ECO:0007669"/>
    <property type="project" value="TreeGrafter"/>
</dbReference>
<evidence type="ECO:0000313" key="17">
    <source>
        <dbReference type="EMBL" id="PUZ57264.1"/>
    </source>
</evidence>
<keyword evidence="5 15" id="KW-0812">Transmembrane</keyword>
<feature type="transmembrane region" description="Helical" evidence="15">
    <location>
        <begin position="103"/>
        <end position="124"/>
    </location>
</feature>
<keyword evidence="18" id="KW-1185">Reference proteome</keyword>
<gene>
    <name evidence="17" type="ORF">GQ55_5G415800</name>
</gene>
<evidence type="ECO:0000256" key="12">
    <source>
        <dbReference type="PIRSR" id="PIRSR605027-1"/>
    </source>
</evidence>
<comment type="cofactor">
    <cofactor evidence="13">
        <name>Mn(2+)</name>
        <dbReference type="ChEBI" id="CHEBI:29035"/>
    </cofactor>
</comment>
<organism evidence="17 18">
    <name type="scientific">Panicum hallii var. hallii</name>
    <dbReference type="NCBI Taxonomy" id="1504633"/>
    <lineage>
        <taxon>Eukaryota</taxon>
        <taxon>Viridiplantae</taxon>
        <taxon>Streptophyta</taxon>
        <taxon>Embryophyta</taxon>
        <taxon>Tracheophyta</taxon>
        <taxon>Spermatophyta</taxon>
        <taxon>Magnoliopsida</taxon>
        <taxon>Liliopsida</taxon>
        <taxon>Poales</taxon>
        <taxon>Poaceae</taxon>
        <taxon>PACMAD clade</taxon>
        <taxon>Panicoideae</taxon>
        <taxon>Panicodae</taxon>
        <taxon>Paniceae</taxon>
        <taxon>Panicinae</taxon>
        <taxon>Panicum</taxon>
        <taxon>Panicum sect. Panicum</taxon>
    </lineage>
</organism>
<reference evidence="17 18" key="1">
    <citation type="submission" date="2018-04" db="EMBL/GenBank/DDBJ databases">
        <title>WGS assembly of Panicum hallii var. hallii HAL2.</title>
        <authorList>
            <person name="Lovell J."/>
            <person name="Jenkins J."/>
            <person name="Lowry D."/>
            <person name="Mamidi S."/>
            <person name="Sreedasyam A."/>
            <person name="Weng X."/>
            <person name="Barry K."/>
            <person name="Bonette J."/>
            <person name="Campitelli B."/>
            <person name="Daum C."/>
            <person name="Gordon S."/>
            <person name="Gould B."/>
            <person name="Lipzen A."/>
            <person name="MacQueen A."/>
            <person name="Palacio-Mejia J."/>
            <person name="Plott C."/>
            <person name="Shakirov E."/>
            <person name="Shu S."/>
            <person name="Yoshinaga Y."/>
            <person name="Zane M."/>
            <person name="Rokhsar D."/>
            <person name="Grimwood J."/>
            <person name="Schmutz J."/>
            <person name="Juenger T."/>
        </authorList>
    </citation>
    <scope>NUCLEOTIDE SEQUENCE [LARGE SCALE GENOMIC DNA]</scope>
    <source>
        <strain evidence="18">cv. HAL2</strain>
    </source>
</reference>
<evidence type="ECO:0000256" key="6">
    <source>
        <dbReference type="ARBA" id="ARBA00022968"/>
    </source>
</evidence>
<evidence type="ECO:0000256" key="3">
    <source>
        <dbReference type="ARBA" id="ARBA00022676"/>
    </source>
</evidence>
<evidence type="ECO:0000256" key="11">
    <source>
        <dbReference type="ARBA" id="ARBA00023316"/>
    </source>
</evidence>
<keyword evidence="4 15" id="KW-0808">Transferase</keyword>
<keyword evidence="13" id="KW-0479">Metal-binding</keyword>
<dbReference type="PANTHER" id="PTHR10896">
    <property type="entry name" value="GALACTOSYLGALACTOSYLXYLOSYLPROTEIN 3-BETA-GLUCURONOSYLTRANSFERASE BETA-1,3-GLUCURONYLTRANSFERASE"/>
    <property type="match status" value="1"/>
</dbReference>
<dbReference type="GO" id="GO:0000139">
    <property type="term" value="C:Golgi membrane"/>
    <property type="evidence" value="ECO:0007669"/>
    <property type="project" value="UniProtKB-SubCell"/>
</dbReference>
<dbReference type="GO" id="GO:0010417">
    <property type="term" value="P:glucuronoxylan biosynthetic process"/>
    <property type="evidence" value="ECO:0007669"/>
    <property type="project" value="TreeGrafter"/>
</dbReference>
<dbReference type="Gene3D" id="3.90.550.10">
    <property type="entry name" value="Spore Coat Polysaccharide Biosynthesis Protein SpsA, Chain A"/>
    <property type="match status" value="1"/>
</dbReference>
<evidence type="ECO:0000256" key="16">
    <source>
        <dbReference type="SAM" id="MobiDB-lite"/>
    </source>
</evidence>
<evidence type="ECO:0000313" key="18">
    <source>
        <dbReference type="Proteomes" id="UP000244336"/>
    </source>
</evidence>
<dbReference type="InterPro" id="IPR005027">
    <property type="entry name" value="Glyco_trans_43"/>
</dbReference>
<dbReference type="STRING" id="1504633.A0A2T7DNZ0"/>
<sequence>MARVEGGTRALPPRAADPVHPKSASPRHGATPPRKRPPRPSPPPLRGRPAVRPLPLKTGSHAPRRPLVPPTKPHAEAHARARLPARTTNMAVAALPFSPRRPFSSPCFLLCFLLGFVAGLFPFAHRHLLLDLRHLPLPEDPPPALVRAAAEVDREPPTLIVVTATRARPLQAYHLHRLAHTLRLVPAPLLWLVVERGAATRETAALLRGCGVMYRHLASPDDDARRGPGRTAVERRGGLRQRNAALDHIEQHRIHGLVYFADEDNVYSLDLFQQLRAIRSFGTWPVAMLGVGKSKTLLEGPVCDDSRVVGWHTNERNSRSRRFHVNTSGFAFNSSMLWDADKRAHQAWNYIRLLDTVREGFQETTFIEQLVEDETHMEGIPADCSKIMNFNLRLEDKHLVYPQGWQMTENLDVIIPL</sequence>
<dbReference type="GO" id="GO:0042285">
    <property type="term" value="F:xylosyltransferase activity"/>
    <property type="evidence" value="ECO:0007669"/>
    <property type="project" value="TreeGrafter"/>
</dbReference>
<keyword evidence="8 15" id="KW-0333">Golgi apparatus</keyword>
<dbReference type="GO" id="GO:0015018">
    <property type="term" value="F:galactosylgalactosylxylosylprotein 3-beta-glucuronosyltransferase activity"/>
    <property type="evidence" value="ECO:0007669"/>
    <property type="project" value="InterPro"/>
</dbReference>
<name>A0A2T7DNZ0_9POAL</name>
<evidence type="ECO:0000256" key="10">
    <source>
        <dbReference type="ARBA" id="ARBA00023180"/>
    </source>
</evidence>
<dbReference type="FunFam" id="3.90.550.10:FF:000064">
    <property type="entry name" value="Glycosyltransferases"/>
    <property type="match status" value="1"/>
</dbReference>
<dbReference type="Gramene" id="PUZ57264">
    <property type="protein sequence ID" value="PUZ57264"/>
    <property type="gene ID" value="GQ55_5G415800"/>
</dbReference>
<accession>A0A2T7DNZ0</accession>
<dbReference type="InterPro" id="IPR029044">
    <property type="entry name" value="Nucleotide-diphossugar_trans"/>
</dbReference>
<dbReference type="SUPFAM" id="SSF53448">
    <property type="entry name" value="Nucleotide-diphospho-sugar transferases"/>
    <property type="match status" value="1"/>
</dbReference>
<protein>
    <recommendedName>
        <fullName evidence="15">Glycosyltransferases</fullName>
        <ecNumber evidence="15">2.4.-.-</ecNumber>
    </recommendedName>
</protein>
<evidence type="ECO:0000256" key="4">
    <source>
        <dbReference type="ARBA" id="ARBA00022679"/>
    </source>
</evidence>
<feature type="region of interest" description="Disordered" evidence="16">
    <location>
        <begin position="1"/>
        <end position="82"/>
    </location>
</feature>
<feature type="binding site" evidence="13">
    <location>
        <position position="264"/>
    </location>
    <ligand>
        <name>Mn(2+)</name>
        <dbReference type="ChEBI" id="CHEBI:29035"/>
    </ligand>
</feature>
<dbReference type="AlphaFoldDB" id="A0A2T7DNZ0"/>
<evidence type="ECO:0000256" key="13">
    <source>
        <dbReference type="PIRSR" id="PIRSR605027-3"/>
    </source>
</evidence>
<evidence type="ECO:0000256" key="7">
    <source>
        <dbReference type="ARBA" id="ARBA00022989"/>
    </source>
</evidence>
<comment type="similarity">
    <text evidence="2 15">Belongs to the glycosyltransferase 43 family.</text>
</comment>
<keyword evidence="6 15" id="KW-0735">Signal-anchor</keyword>
<dbReference type="GO" id="GO:0071555">
    <property type="term" value="P:cell wall organization"/>
    <property type="evidence" value="ECO:0007669"/>
    <property type="project" value="UniProtKB-KW"/>
</dbReference>
<dbReference type="GO" id="GO:0046872">
    <property type="term" value="F:metal ion binding"/>
    <property type="evidence" value="ECO:0007669"/>
    <property type="project" value="UniProtKB-KW"/>
</dbReference>
<dbReference type="CDD" id="cd00218">
    <property type="entry name" value="GlcAT-I"/>
    <property type="match status" value="1"/>
</dbReference>
<comment type="subcellular location">
    <subcellularLocation>
        <location evidence="1 15">Golgi apparatus membrane</location>
        <topology evidence="1 15">Single-pass type II membrane protein</topology>
    </subcellularLocation>
</comment>
<keyword evidence="13" id="KW-0464">Manganese</keyword>
<dbReference type="PANTHER" id="PTHR10896:SF65">
    <property type="entry name" value="GALACTOSYLGALACTOSYLXYLOSYLPROTEIN 3-BETA-GLUCURONOSYLTRANSFERASE 3"/>
    <property type="match status" value="1"/>
</dbReference>
<evidence type="ECO:0000256" key="5">
    <source>
        <dbReference type="ARBA" id="ARBA00022692"/>
    </source>
</evidence>
<keyword evidence="9 15" id="KW-0472">Membrane</keyword>
<keyword evidence="7 15" id="KW-1133">Transmembrane helix</keyword>
<comment type="function">
    <text evidence="15">Involved in the synthesis of glucuronoxylan hemicellulose in secondary cell walls.</text>
</comment>
<evidence type="ECO:0000256" key="9">
    <source>
        <dbReference type="ARBA" id="ARBA00023136"/>
    </source>
</evidence>
<keyword evidence="3" id="KW-0328">Glycosyltransferase</keyword>
<dbReference type="OrthoDB" id="675023at2759"/>
<evidence type="ECO:0000256" key="14">
    <source>
        <dbReference type="PIRSR" id="PIRSR605027-4"/>
    </source>
</evidence>
<feature type="site" description="Interaction with galactose moiety of substrate glycoprotein" evidence="14">
    <location>
        <position position="299"/>
    </location>
</feature>
<dbReference type="EC" id="2.4.-.-" evidence="15"/>
<dbReference type="Proteomes" id="UP000244336">
    <property type="component" value="Chromosome 5"/>
</dbReference>
<keyword evidence="11 15" id="KW-0961">Cell wall biogenesis/degradation</keyword>
<evidence type="ECO:0000256" key="8">
    <source>
        <dbReference type="ARBA" id="ARBA00023034"/>
    </source>
</evidence>
<dbReference type="EMBL" id="CM009753">
    <property type="protein sequence ID" value="PUZ57264.1"/>
    <property type="molecule type" value="Genomic_DNA"/>
</dbReference>
<feature type="active site" description="Proton donor/acceptor" evidence="12">
    <location>
        <position position="363"/>
    </location>
</feature>
<keyword evidence="10" id="KW-0325">Glycoprotein</keyword>
<dbReference type="Pfam" id="PF03360">
    <property type="entry name" value="Glyco_transf_43"/>
    <property type="match status" value="1"/>
</dbReference>
<evidence type="ECO:0000256" key="15">
    <source>
        <dbReference type="RuleBase" id="RU363127"/>
    </source>
</evidence>
<proteinExistence type="inferred from homology"/>